<dbReference type="PANTHER" id="PTHR10584:SF166">
    <property type="entry name" value="RIBOKINASE"/>
    <property type="match status" value="1"/>
</dbReference>
<evidence type="ECO:0000256" key="1">
    <source>
        <dbReference type="ARBA" id="ARBA00022679"/>
    </source>
</evidence>
<dbReference type="EMBL" id="JTDY01001996">
    <property type="protein sequence ID" value="KOB72371.1"/>
    <property type="molecule type" value="Genomic_DNA"/>
</dbReference>
<keyword evidence="1" id="KW-0808">Transferase</keyword>
<proteinExistence type="predicted"/>
<evidence type="ECO:0000313" key="5">
    <source>
        <dbReference type="Proteomes" id="UP000037510"/>
    </source>
</evidence>
<dbReference type="GO" id="GO:0016301">
    <property type="term" value="F:kinase activity"/>
    <property type="evidence" value="ECO:0007669"/>
    <property type="project" value="UniProtKB-KW"/>
</dbReference>
<reference evidence="4 5" key="1">
    <citation type="journal article" date="2015" name="Genome Biol. Evol.">
        <title>The genome of winter moth (Operophtera brumata) provides a genomic perspective on sexual dimorphism and phenology.</title>
        <authorList>
            <person name="Derks M.F."/>
            <person name="Smit S."/>
            <person name="Salis L."/>
            <person name="Schijlen E."/>
            <person name="Bossers A."/>
            <person name="Mateman C."/>
            <person name="Pijl A.S."/>
            <person name="de Ridder D."/>
            <person name="Groenen M.A."/>
            <person name="Visser M.E."/>
            <person name="Megens H.J."/>
        </authorList>
    </citation>
    <scope>NUCLEOTIDE SEQUENCE [LARGE SCALE GENOMIC DNA]</scope>
    <source>
        <strain evidence="4">WM2013NL</strain>
        <tissue evidence="4">Head and thorax</tissue>
    </source>
</reference>
<dbReference type="SUPFAM" id="SSF53613">
    <property type="entry name" value="Ribokinase-like"/>
    <property type="match status" value="1"/>
</dbReference>
<evidence type="ECO:0000259" key="3">
    <source>
        <dbReference type="Pfam" id="PF00294"/>
    </source>
</evidence>
<keyword evidence="2 4" id="KW-0418">Kinase</keyword>
<evidence type="ECO:0000256" key="2">
    <source>
        <dbReference type="ARBA" id="ARBA00022777"/>
    </source>
</evidence>
<dbReference type="PANTHER" id="PTHR10584">
    <property type="entry name" value="SUGAR KINASE"/>
    <property type="match status" value="1"/>
</dbReference>
<evidence type="ECO:0000313" key="4">
    <source>
        <dbReference type="EMBL" id="KOB72371.1"/>
    </source>
</evidence>
<gene>
    <name evidence="4" type="ORF">OBRU01_10631</name>
</gene>
<dbReference type="Proteomes" id="UP000037510">
    <property type="component" value="Unassembled WGS sequence"/>
</dbReference>
<dbReference type="GO" id="GO:0005829">
    <property type="term" value="C:cytosol"/>
    <property type="evidence" value="ECO:0007669"/>
    <property type="project" value="TreeGrafter"/>
</dbReference>
<feature type="domain" description="Carbohydrate kinase PfkB" evidence="3">
    <location>
        <begin position="13"/>
        <end position="69"/>
    </location>
</feature>
<dbReference type="AlphaFoldDB" id="A0A0L7LAX5"/>
<keyword evidence="5" id="KW-1185">Reference proteome</keyword>
<accession>A0A0L7LAX5</accession>
<sequence length="73" mass="7978">MVFLDMLRDYQNLLGDDQWGEKYKKHLNQVGVNVTHVQITPGVTTGIAQISVAENGENQIVIVPGANGCPDNI</sequence>
<dbReference type="GO" id="GO:0006796">
    <property type="term" value="P:phosphate-containing compound metabolic process"/>
    <property type="evidence" value="ECO:0007669"/>
    <property type="project" value="UniProtKB-ARBA"/>
</dbReference>
<dbReference type="InterPro" id="IPR011611">
    <property type="entry name" value="PfkB_dom"/>
</dbReference>
<dbReference type="InterPro" id="IPR029056">
    <property type="entry name" value="Ribokinase-like"/>
</dbReference>
<dbReference type="Gene3D" id="3.40.1190.20">
    <property type="match status" value="1"/>
</dbReference>
<dbReference type="STRING" id="104452.A0A0L7LAX5"/>
<dbReference type="Pfam" id="PF00294">
    <property type="entry name" value="PfkB"/>
    <property type="match status" value="1"/>
</dbReference>
<comment type="caution">
    <text evidence="4">The sequence shown here is derived from an EMBL/GenBank/DDBJ whole genome shotgun (WGS) entry which is preliminary data.</text>
</comment>
<name>A0A0L7LAX5_OPEBR</name>
<protein>
    <submittedName>
        <fullName evidence="4">Ribokinase</fullName>
    </submittedName>
</protein>
<organism evidence="4 5">
    <name type="scientific">Operophtera brumata</name>
    <name type="common">Winter moth</name>
    <name type="synonym">Phalaena brumata</name>
    <dbReference type="NCBI Taxonomy" id="104452"/>
    <lineage>
        <taxon>Eukaryota</taxon>
        <taxon>Metazoa</taxon>
        <taxon>Ecdysozoa</taxon>
        <taxon>Arthropoda</taxon>
        <taxon>Hexapoda</taxon>
        <taxon>Insecta</taxon>
        <taxon>Pterygota</taxon>
        <taxon>Neoptera</taxon>
        <taxon>Endopterygota</taxon>
        <taxon>Lepidoptera</taxon>
        <taxon>Glossata</taxon>
        <taxon>Ditrysia</taxon>
        <taxon>Geometroidea</taxon>
        <taxon>Geometridae</taxon>
        <taxon>Larentiinae</taxon>
        <taxon>Operophtera</taxon>
    </lineage>
</organism>